<dbReference type="PROSITE" id="PS50850">
    <property type="entry name" value="MFS"/>
    <property type="match status" value="1"/>
</dbReference>
<dbReference type="InterPro" id="IPR011701">
    <property type="entry name" value="MFS"/>
</dbReference>
<gene>
    <name evidence="7" type="ORF">PTSG_13050</name>
</gene>
<feature type="transmembrane region" description="Helical" evidence="5">
    <location>
        <begin position="236"/>
        <end position="258"/>
    </location>
</feature>
<evidence type="ECO:0000313" key="8">
    <source>
        <dbReference type="Proteomes" id="UP000007799"/>
    </source>
</evidence>
<feature type="domain" description="Major facilitator superfamily (MFS) profile" evidence="6">
    <location>
        <begin position="1"/>
        <end position="293"/>
    </location>
</feature>
<dbReference type="AlphaFoldDB" id="F2UPQ4"/>
<keyword evidence="3 5" id="KW-1133">Transmembrane helix</keyword>
<evidence type="ECO:0000256" key="5">
    <source>
        <dbReference type="SAM" id="Phobius"/>
    </source>
</evidence>
<feature type="transmembrane region" description="Helical" evidence="5">
    <location>
        <begin position="171"/>
        <end position="191"/>
    </location>
</feature>
<keyword evidence="2 5" id="KW-0812">Transmembrane</keyword>
<accession>F2UPQ4</accession>
<dbReference type="InParanoid" id="F2UPQ4"/>
<sequence>MMGIWNAHTSVGNILGSIIPGAVISYGWGWSFIVPGAIIAFLGILVFFTLVEFPEDLDLPTPEEVDNQEKGESTRLLDVAQPAQKVVHRPIKFLDALRIPGVVEFALSLFFCKLVAYTFLFWLPFYIKHNPVGGRSLSSEESAYLSTLFDAGGILGGTLAGYVSDLSRKPAVVSFVYLIISVPILLVYSWFGADSYGLTVGLLLLCGFFVNGPYALITTAVSADLGTHESLAGNPLALATVTAIIDGTGSIGAALGPYLAGAMPKWTEVFYMLMGSLGAAAVLLVPTIVREVRESRRQRTQHVFIVNQA</sequence>
<dbReference type="Pfam" id="PF07690">
    <property type="entry name" value="MFS_1"/>
    <property type="match status" value="1"/>
</dbReference>
<feature type="transmembrane region" description="Helical" evidence="5">
    <location>
        <begin position="28"/>
        <end position="51"/>
    </location>
</feature>
<dbReference type="InterPro" id="IPR020846">
    <property type="entry name" value="MFS_dom"/>
</dbReference>
<protein>
    <submittedName>
        <fullName evidence="7">Sugar phosphate exchanger 2</fullName>
    </submittedName>
</protein>
<evidence type="ECO:0000259" key="6">
    <source>
        <dbReference type="PROSITE" id="PS50850"/>
    </source>
</evidence>
<organism evidence="8">
    <name type="scientific">Salpingoeca rosetta (strain ATCC 50818 / BSB-021)</name>
    <dbReference type="NCBI Taxonomy" id="946362"/>
    <lineage>
        <taxon>Eukaryota</taxon>
        <taxon>Choanoflagellata</taxon>
        <taxon>Craspedida</taxon>
        <taxon>Salpingoecidae</taxon>
        <taxon>Salpingoeca</taxon>
    </lineage>
</organism>
<dbReference type="PANTHER" id="PTHR43184:SF12">
    <property type="entry name" value="SUGAR PHOSPHATE EXCHANGER 3"/>
    <property type="match status" value="1"/>
</dbReference>
<feature type="transmembrane region" description="Helical" evidence="5">
    <location>
        <begin position="270"/>
        <end position="289"/>
    </location>
</feature>
<dbReference type="InterPro" id="IPR036259">
    <property type="entry name" value="MFS_trans_sf"/>
</dbReference>
<dbReference type="EMBL" id="GL832987">
    <property type="protein sequence ID" value="EGD79609.1"/>
    <property type="molecule type" value="Genomic_DNA"/>
</dbReference>
<feature type="transmembrane region" description="Helical" evidence="5">
    <location>
        <begin position="143"/>
        <end position="164"/>
    </location>
</feature>
<dbReference type="GO" id="GO:0022857">
    <property type="term" value="F:transmembrane transporter activity"/>
    <property type="evidence" value="ECO:0007669"/>
    <property type="project" value="InterPro"/>
</dbReference>
<dbReference type="Gene3D" id="1.20.1250.20">
    <property type="entry name" value="MFS general substrate transporter like domains"/>
    <property type="match status" value="2"/>
</dbReference>
<dbReference type="eggNOG" id="KOG2533">
    <property type="taxonomic scope" value="Eukaryota"/>
</dbReference>
<evidence type="ECO:0000256" key="2">
    <source>
        <dbReference type="ARBA" id="ARBA00022692"/>
    </source>
</evidence>
<reference evidence="7" key="1">
    <citation type="submission" date="2009-08" db="EMBL/GenBank/DDBJ databases">
        <title>Annotation of Salpingoeca rosetta.</title>
        <authorList>
            <consortium name="The Broad Institute Genome Sequencing Platform"/>
            <person name="Russ C."/>
            <person name="Cuomo C."/>
            <person name="Burger G."/>
            <person name="Gray M.W."/>
            <person name="Holland P.W.H."/>
            <person name="King N."/>
            <person name="Lang F.B.F."/>
            <person name="Roger A.J."/>
            <person name="Ruiz-Trillo I."/>
            <person name="Young S.K."/>
            <person name="Zeng Q."/>
            <person name="Gargeya S."/>
            <person name="Alvarado L."/>
            <person name="Berlin A."/>
            <person name="Chapman S.B."/>
            <person name="Chen Z."/>
            <person name="Freedman E."/>
            <person name="Gellesch M."/>
            <person name="Goldberg J."/>
            <person name="Griggs A."/>
            <person name="Gujja S."/>
            <person name="Heilman E."/>
            <person name="Heiman D."/>
            <person name="Howarth C."/>
            <person name="Mehta T."/>
            <person name="Neiman D."/>
            <person name="Pearson M."/>
            <person name="Roberts A."/>
            <person name="Saif S."/>
            <person name="Shea T."/>
            <person name="Shenoy N."/>
            <person name="Sisk P."/>
            <person name="Stolte C."/>
            <person name="Sykes S."/>
            <person name="White J."/>
            <person name="Yandava C."/>
            <person name="Haas B."/>
            <person name="Nusbaum C."/>
            <person name="Birren B."/>
        </authorList>
    </citation>
    <scope>NUCLEOTIDE SEQUENCE [LARGE SCALE GENOMIC DNA]</scope>
    <source>
        <strain evidence="7">ATCC 50818</strain>
    </source>
</reference>
<dbReference type="OrthoDB" id="3639251at2759"/>
<dbReference type="SUPFAM" id="SSF103473">
    <property type="entry name" value="MFS general substrate transporter"/>
    <property type="match status" value="1"/>
</dbReference>
<comment type="subcellular location">
    <subcellularLocation>
        <location evidence="1">Membrane</location>
        <topology evidence="1">Multi-pass membrane protein</topology>
    </subcellularLocation>
</comment>
<dbReference type="PANTHER" id="PTHR43184">
    <property type="entry name" value="MAJOR FACILITATOR SUPERFAMILY TRANSPORTER 16, ISOFORM B"/>
    <property type="match status" value="1"/>
</dbReference>
<dbReference type="FunCoup" id="F2UPQ4">
    <property type="interactions" value="275"/>
</dbReference>
<feature type="transmembrane region" description="Helical" evidence="5">
    <location>
        <begin position="102"/>
        <end position="123"/>
    </location>
</feature>
<dbReference type="Proteomes" id="UP000007799">
    <property type="component" value="Unassembled WGS sequence"/>
</dbReference>
<dbReference type="GO" id="GO:0016020">
    <property type="term" value="C:membrane"/>
    <property type="evidence" value="ECO:0007669"/>
    <property type="project" value="UniProtKB-SubCell"/>
</dbReference>
<dbReference type="KEGG" id="sre:PTSG_13050"/>
<dbReference type="RefSeq" id="XP_004988837.1">
    <property type="nucleotide sequence ID" value="XM_004988780.1"/>
</dbReference>
<evidence type="ECO:0000256" key="1">
    <source>
        <dbReference type="ARBA" id="ARBA00004141"/>
    </source>
</evidence>
<dbReference type="OMA" id="LMMLAGM"/>
<dbReference type="STRING" id="946362.F2UPQ4"/>
<name>F2UPQ4_SALR5</name>
<feature type="transmembrane region" description="Helical" evidence="5">
    <location>
        <begin position="197"/>
        <end position="216"/>
    </location>
</feature>
<keyword evidence="4 5" id="KW-0472">Membrane</keyword>
<evidence type="ECO:0000256" key="3">
    <source>
        <dbReference type="ARBA" id="ARBA00022989"/>
    </source>
</evidence>
<evidence type="ECO:0000313" key="7">
    <source>
        <dbReference type="EMBL" id="EGD79609.1"/>
    </source>
</evidence>
<proteinExistence type="predicted"/>
<dbReference type="GeneID" id="16069377"/>
<keyword evidence="8" id="KW-1185">Reference proteome</keyword>
<evidence type="ECO:0000256" key="4">
    <source>
        <dbReference type="ARBA" id="ARBA00023136"/>
    </source>
</evidence>